<dbReference type="InterPro" id="IPR007214">
    <property type="entry name" value="YbaK/aa-tRNA-synth-assoc-dom"/>
</dbReference>
<accession>A0A1E5IV87</accession>
<comment type="caution">
    <text evidence="6">The sequence shown here is derived from an EMBL/GenBank/DDBJ whole genome shotgun (WGS) entry which is preliminary data.</text>
</comment>
<evidence type="ECO:0000256" key="4">
    <source>
        <dbReference type="PIRNR" id="PIRNR006181"/>
    </source>
</evidence>
<dbReference type="RefSeq" id="WP_069671116.1">
    <property type="nucleotide sequence ID" value="NZ_JAWWDQ010000009.1"/>
</dbReference>
<dbReference type="Gene3D" id="3.90.960.10">
    <property type="entry name" value="YbaK/aminoacyl-tRNA synthetase-associated domain"/>
    <property type="match status" value="1"/>
</dbReference>
<dbReference type="InterPro" id="IPR036754">
    <property type="entry name" value="YbaK/aa-tRNA-synt-asso_dom_sf"/>
</dbReference>
<dbReference type="STRING" id="23.BEL05_20035"/>
<keyword evidence="2 4" id="KW-0648">Protein biosynthesis</keyword>
<dbReference type="PANTHER" id="PTHR30411">
    <property type="entry name" value="CYTOPLASMIC PROTEIN"/>
    <property type="match status" value="1"/>
</dbReference>
<dbReference type="InterPro" id="IPR004369">
    <property type="entry name" value="Prolyl-tRNA_editing_YbaK/EbsC"/>
</dbReference>
<sequence length="155" mass="16592">MTPATKTLDRAKIVYTAHEYHHQAGSGAYGLEAAEKLNLDAACVFKTLVAEVDNHKLVVAIIPVNEKLNMKRLAKAAGSKKAAMASPEDVQRSTGYVLGGVSPIGQKKRLATFIHQSATSLSYCYVSGGRRGFDIGLTPNDLKVITSGLFCNLVN</sequence>
<dbReference type="EC" id="4.2.-.-" evidence="4"/>
<evidence type="ECO:0000259" key="5">
    <source>
        <dbReference type="Pfam" id="PF04073"/>
    </source>
</evidence>
<comment type="similarity">
    <text evidence="1 4">Belongs to the prolyl-tRNA editing family. YbaK/EbsC subfamily.</text>
</comment>
<dbReference type="CDD" id="cd00002">
    <property type="entry name" value="YbaK_deacylase"/>
    <property type="match status" value="1"/>
</dbReference>
<dbReference type="Proteomes" id="UP000095230">
    <property type="component" value="Unassembled WGS sequence"/>
</dbReference>
<keyword evidence="3 4" id="KW-0456">Lyase</keyword>
<reference evidence="6 7" key="1">
    <citation type="submission" date="2016-07" db="EMBL/GenBank/DDBJ databases">
        <title>Whole-genome of two Shewanella species isolated from a digestive organ of sea cucumber Apostichopus japonicus Selenka 1867.</title>
        <authorList>
            <person name="Hong H.-H."/>
            <person name="Choi H."/>
            <person name="Cheon S."/>
            <person name="Oh J.-S."/>
            <person name="Lee H.-G."/>
            <person name="Park C."/>
        </authorList>
    </citation>
    <scope>NUCLEOTIDE SEQUENCE [LARGE SCALE GENOMIC DNA]</scope>
    <source>
        <strain evidence="6 7">CSB03KR</strain>
    </source>
</reference>
<evidence type="ECO:0000256" key="2">
    <source>
        <dbReference type="ARBA" id="ARBA00022917"/>
    </source>
</evidence>
<dbReference type="EMBL" id="MCBT01000030">
    <property type="protein sequence ID" value="OEG73988.1"/>
    <property type="molecule type" value="Genomic_DNA"/>
</dbReference>
<evidence type="ECO:0000256" key="1">
    <source>
        <dbReference type="ARBA" id="ARBA00009798"/>
    </source>
</evidence>
<feature type="domain" description="YbaK/aminoacyl-tRNA synthetase-associated" evidence="5">
    <location>
        <begin position="32"/>
        <end position="143"/>
    </location>
</feature>
<dbReference type="GO" id="GO:0006412">
    <property type="term" value="P:translation"/>
    <property type="evidence" value="ECO:0007669"/>
    <property type="project" value="UniProtKB-KW"/>
</dbReference>
<dbReference type="AlphaFoldDB" id="A0A1E5IV87"/>
<evidence type="ECO:0000256" key="3">
    <source>
        <dbReference type="ARBA" id="ARBA00023239"/>
    </source>
</evidence>
<dbReference type="PIRSF" id="PIRSF006181">
    <property type="entry name" value="EbsC_YbaK"/>
    <property type="match status" value="1"/>
</dbReference>
<dbReference type="OrthoDB" id="9809296at2"/>
<dbReference type="Pfam" id="PF04073">
    <property type="entry name" value="tRNA_edit"/>
    <property type="match status" value="1"/>
</dbReference>
<dbReference type="GO" id="GO:0016829">
    <property type="term" value="F:lyase activity"/>
    <property type="evidence" value="ECO:0007669"/>
    <property type="project" value="UniProtKB-KW"/>
</dbReference>
<name>A0A1E5IV87_SHECO</name>
<proteinExistence type="inferred from homology"/>
<gene>
    <name evidence="6" type="ORF">BEL05_20035</name>
</gene>
<dbReference type="PANTHER" id="PTHR30411:SF0">
    <property type="entry name" value="CYS-TRNA(PRO)_CYS-TRNA(CYS) DEACYLASE YBAK"/>
    <property type="match status" value="1"/>
</dbReference>
<dbReference type="GO" id="GO:0002161">
    <property type="term" value="F:aminoacyl-tRNA deacylase activity"/>
    <property type="evidence" value="ECO:0007669"/>
    <property type="project" value="InterPro"/>
</dbReference>
<dbReference type="SUPFAM" id="SSF55826">
    <property type="entry name" value="YbaK/ProRS associated domain"/>
    <property type="match status" value="1"/>
</dbReference>
<evidence type="ECO:0000313" key="6">
    <source>
        <dbReference type="EMBL" id="OEG73988.1"/>
    </source>
</evidence>
<evidence type="ECO:0000313" key="7">
    <source>
        <dbReference type="Proteomes" id="UP000095230"/>
    </source>
</evidence>
<protein>
    <recommendedName>
        <fullName evidence="4">Cys-tRNA(Pro)/Cys-tRNA(Cys) deacylase</fullName>
        <ecNumber evidence="4">4.2.-.-</ecNumber>
    </recommendedName>
</protein>
<dbReference type="NCBIfam" id="TIGR00011">
    <property type="entry name" value="YbaK_EbsC"/>
    <property type="match status" value="1"/>
</dbReference>
<organism evidence="6 7">
    <name type="scientific">Shewanella colwelliana</name>
    <name type="common">Alteromonas colwelliana</name>
    <dbReference type="NCBI Taxonomy" id="23"/>
    <lineage>
        <taxon>Bacteria</taxon>
        <taxon>Pseudomonadati</taxon>
        <taxon>Pseudomonadota</taxon>
        <taxon>Gammaproteobacteria</taxon>
        <taxon>Alteromonadales</taxon>
        <taxon>Shewanellaceae</taxon>
        <taxon>Shewanella</taxon>
    </lineage>
</organism>